<feature type="transmembrane region" description="Helical" evidence="2">
    <location>
        <begin position="461"/>
        <end position="488"/>
    </location>
</feature>
<feature type="transmembrane region" description="Helical" evidence="2">
    <location>
        <begin position="976"/>
        <end position="999"/>
    </location>
</feature>
<dbReference type="SUPFAM" id="SSF82714">
    <property type="entry name" value="Multidrug efflux transporter AcrB TolC docking domain, DN and DC subdomains"/>
    <property type="match status" value="1"/>
</dbReference>
<accession>A0ABS2R1P2</accession>
<reference evidence="3 4" key="1">
    <citation type="submission" date="2021-01" db="EMBL/GenBank/DDBJ databases">
        <title>Genomic Encyclopedia of Type Strains, Phase IV (KMG-IV): sequencing the most valuable type-strain genomes for metagenomic binning, comparative biology and taxonomic classification.</title>
        <authorList>
            <person name="Goeker M."/>
        </authorList>
    </citation>
    <scope>NUCLEOTIDE SEQUENCE [LARGE SCALE GENOMIC DNA]</scope>
    <source>
        <strain evidence="3 4">DSM 105453</strain>
    </source>
</reference>
<dbReference type="Gene3D" id="3.30.70.1430">
    <property type="entry name" value="Multidrug efflux transporter AcrB pore domain"/>
    <property type="match status" value="2"/>
</dbReference>
<evidence type="ECO:0000256" key="1">
    <source>
        <dbReference type="SAM" id="Coils"/>
    </source>
</evidence>
<dbReference type="EMBL" id="JAFBFH010000002">
    <property type="protein sequence ID" value="MBM7713558.1"/>
    <property type="molecule type" value="Genomic_DNA"/>
</dbReference>
<keyword evidence="2" id="KW-0472">Membrane</keyword>
<organism evidence="3 4">
    <name type="scientific">Siminovitchia thermophila</name>
    <dbReference type="NCBI Taxonomy" id="1245522"/>
    <lineage>
        <taxon>Bacteria</taxon>
        <taxon>Bacillati</taxon>
        <taxon>Bacillota</taxon>
        <taxon>Bacilli</taxon>
        <taxon>Bacillales</taxon>
        <taxon>Bacillaceae</taxon>
        <taxon>Siminovitchia</taxon>
    </lineage>
</organism>
<dbReference type="SUPFAM" id="SSF82693">
    <property type="entry name" value="Multidrug efflux transporter AcrB pore domain, PN1, PN2, PC1 and PC2 subdomains"/>
    <property type="match status" value="3"/>
</dbReference>
<name>A0ABS2R1P2_9BACI</name>
<dbReference type="Gene3D" id="1.20.1640.10">
    <property type="entry name" value="Multidrug efflux transporter AcrB transmembrane domain"/>
    <property type="match status" value="2"/>
</dbReference>
<feature type="transmembrane region" description="Helical" evidence="2">
    <location>
        <begin position="329"/>
        <end position="348"/>
    </location>
</feature>
<dbReference type="PANTHER" id="PTHR32063:SF0">
    <property type="entry name" value="SWARMING MOTILITY PROTEIN SWRC"/>
    <property type="match status" value="1"/>
</dbReference>
<dbReference type="Pfam" id="PF00873">
    <property type="entry name" value="ACR_tran"/>
    <property type="match status" value="1"/>
</dbReference>
<dbReference type="PRINTS" id="PR00702">
    <property type="entry name" value="ACRIFLAVINRP"/>
</dbReference>
<proteinExistence type="predicted"/>
<gene>
    <name evidence="3" type="ORF">JOC94_000526</name>
</gene>
<dbReference type="PANTHER" id="PTHR32063">
    <property type="match status" value="1"/>
</dbReference>
<keyword evidence="2" id="KW-0812">Transmembrane</keyword>
<sequence length="1026" mass="112209">MSRITQWSLKNGIAVFFLCILVLGGGLFSTTKIQKAIMPDLSFPTLFIQIAVPGQSAEETQKNITVPLEEKILAANEAENVIASTTSNMVTLEVQYPFGTDLDRVNSKLEAIVNSVSLPENADRQVLTIDHLLNSVYQVAITGEDRDKLQKKITDTIMPELKKVKGVAGVEVTGLRENSWQIELQQDKALEKGISLQAVQEALQSKNADVTVGTVENDGKTIPVDIKGTIQSVEDLNKLIITSQQPDAAASVKLSDIATIKQTEKEQEISRYNGEPAFVFSITKEKDANTVAVTDKVESIFDEYQKEAKYEKYPILNYGKEIDTSISKLVKEGLFGALFTIIVIALFLRSFRATIISIISLPVSILVTIMALDYIGYTLNVMTLGGLAVAIGRIVDDSIVVIENMYRWLQEKGSTMSRKEIAFKATKEVMTAVASSTFITCIVFLPVAFVDGMIGEQFRPFALAVAISILTSLFVAIMLIPVLGNAFFKKVKSKEKEGRMVLGYEKLLRLAIRRKGVVIILSILLLVGSVSLVPLMGFSLIPAGSSTSLNISMTLPAGTELEETDKIAKKVENYLGEKKEIDYSSAEVGKPADPISFQQKDNEAGFIVKLKKGYTADEEINSLKKELSKLVKADVPEADIKVEELSQAQGPSGNIVAIELYGDDLQTLEKASKQVENLLQQNDQLKNVKNEMNEAREKWSISLNEQGTELNIDSNQLMGLINEQLNAVELMDYKIKDEKINITINYNKKITSKSGLEDLQVPTPRGVKPLKDVAEVVEMKTPVEINRENGKTLAKVTAEIKGNSILAESNKVQKDVDALKLPEGVSLKTGGANEEITKQYTDMGVSMVIAIVLVFLILCMTFNGLLTPMVILTSILFVPIGSFGFLLIAGQPLSLSSLIGLLMLIGIVVTNAVVLLDRVENNRKRGMEVEEAIVEAGKIRLRPIVMTAVATICALIPLAISADVESVSAALISKGLAITVIGGLTTSTLLTLVIIPALYRAVERFRRNKGKFEEDTGLEDKITESM</sequence>
<dbReference type="Proteomes" id="UP000823485">
    <property type="component" value="Unassembled WGS sequence"/>
</dbReference>
<dbReference type="RefSeq" id="WP_205178458.1">
    <property type="nucleotide sequence ID" value="NZ_JAFBFH010000002.1"/>
</dbReference>
<evidence type="ECO:0000256" key="2">
    <source>
        <dbReference type="SAM" id="Phobius"/>
    </source>
</evidence>
<feature type="transmembrane region" description="Helical" evidence="2">
    <location>
        <begin position="387"/>
        <end position="409"/>
    </location>
</feature>
<dbReference type="Gene3D" id="3.30.70.1440">
    <property type="entry name" value="Multidrug efflux transporter AcrB pore domain"/>
    <property type="match status" value="1"/>
</dbReference>
<dbReference type="Gene3D" id="3.30.2090.10">
    <property type="entry name" value="Multidrug efflux transporter AcrB TolC docking domain, DN and DC subdomains"/>
    <property type="match status" value="2"/>
</dbReference>
<dbReference type="InterPro" id="IPR001036">
    <property type="entry name" value="Acrflvin-R"/>
</dbReference>
<feature type="coiled-coil region" evidence="1">
    <location>
        <begin position="665"/>
        <end position="698"/>
    </location>
</feature>
<comment type="caution">
    <text evidence="3">The sequence shown here is derived from an EMBL/GenBank/DDBJ whole genome shotgun (WGS) entry which is preliminary data.</text>
</comment>
<protein>
    <submittedName>
        <fullName evidence="3">HAE1 family hydrophobic/amphiphilic exporter-1</fullName>
    </submittedName>
</protein>
<feature type="transmembrane region" description="Helical" evidence="2">
    <location>
        <begin position="429"/>
        <end position="449"/>
    </location>
</feature>
<keyword evidence="1" id="KW-0175">Coiled coil</keyword>
<keyword evidence="4" id="KW-1185">Reference proteome</keyword>
<feature type="transmembrane region" description="Helical" evidence="2">
    <location>
        <begin position="895"/>
        <end position="916"/>
    </location>
</feature>
<evidence type="ECO:0000313" key="4">
    <source>
        <dbReference type="Proteomes" id="UP000823485"/>
    </source>
</evidence>
<feature type="transmembrane region" description="Helical" evidence="2">
    <location>
        <begin position="516"/>
        <end position="541"/>
    </location>
</feature>
<feature type="transmembrane region" description="Helical" evidence="2">
    <location>
        <begin position="843"/>
        <end position="862"/>
    </location>
</feature>
<keyword evidence="2" id="KW-1133">Transmembrane helix</keyword>
<evidence type="ECO:0000313" key="3">
    <source>
        <dbReference type="EMBL" id="MBM7713558.1"/>
    </source>
</evidence>
<dbReference type="SUPFAM" id="SSF82866">
    <property type="entry name" value="Multidrug efflux transporter AcrB transmembrane domain"/>
    <property type="match status" value="2"/>
</dbReference>
<feature type="transmembrane region" description="Helical" evidence="2">
    <location>
        <begin position="869"/>
        <end position="889"/>
    </location>
</feature>
<dbReference type="Gene3D" id="3.30.70.1320">
    <property type="entry name" value="Multidrug efflux transporter AcrB pore domain like"/>
    <property type="match status" value="1"/>
</dbReference>
<feature type="transmembrane region" description="Helical" evidence="2">
    <location>
        <begin position="355"/>
        <end position="375"/>
    </location>
</feature>
<dbReference type="InterPro" id="IPR027463">
    <property type="entry name" value="AcrB_DN_DC_subdom"/>
</dbReference>
<feature type="transmembrane region" description="Helical" evidence="2">
    <location>
        <begin position="944"/>
        <end position="964"/>
    </location>
</feature>